<keyword evidence="2" id="KW-0418">Kinase</keyword>
<gene>
    <name evidence="2" type="ORF">MSHOH_1339</name>
</gene>
<proteinExistence type="predicted"/>
<dbReference type="InterPro" id="IPR003594">
    <property type="entry name" value="HATPase_dom"/>
</dbReference>
<evidence type="ECO:0000313" key="3">
    <source>
        <dbReference type="Proteomes" id="UP000033101"/>
    </source>
</evidence>
<evidence type="ECO:0000313" key="2">
    <source>
        <dbReference type="EMBL" id="AKB77822.1"/>
    </source>
</evidence>
<organism evidence="2 3">
    <name type="scientific">Methanosarcina horonobensis HB-1 = JCM 15518</name>
    <dbReference type="NCBI Taxonomy" id="1434110"/>
    <lineage>
        <taxon>Archaea</taxon>
        <taxon>Methanobacteriati</taxon>
        <taxon>Methanobacteriota</taxon>
        <taxon>Stenosarchaea group</taxon>
        <taxon>Methanomicrobia</taxon>
        <taxon>Methanosarcinales</taxon>
        <taxon>Methanosarcinaceae</taxon>
        <taxon>Methanosarcina</taxon>
    </lineage>
</organism>
<dbReference type="InterPro" id="IPR036890">
    <property type="entry name" value="HATPase_C_sf"/>
</dbReference>
<dbReference type="PANTHER" id="PTHR43065">
    <property type="entry name" value="SENSOR HISTIDINE KINASE"/>
    <property type="match status" value="1"/>
</dbReference>
<dbReference type="KEGG" id="mhor:MSHOH_1339"/>
<dbReference type="Proteomes" id="UP000033101">
    <property type="component" value="Chromosome"/>
</dbReference>
<protein>
    <submittedName>
        <fullName evidence="2">Sensory transduction histidine kinase</fullName>
    </submittedName>
</protein>
<keyword evidence="2" id="KW-0808">Transferase</keyword>
<dbReference type="Pfam" id="PF07568">
    <property type="entry name" value="HisKA_2"/>
    <property type="match status" value="1"/>
</dbReference>
<dbReference type="GO" id="GO:0016301">
    <property type="term" value="F:kinase activity"/>
    <property type="evidence" value="ECO:0007669"/>
    <property type="project" value="UniProtKB-KW"/>
</dbReference>
<feature type="domain" description="Histidine kinase" evidence="1">
    <location>
        <begin position="36"/>
        <end position="201"/>
    </location>
</feature>
<dbReference type="InterPro" id="IPR005467">
    <property type="entry name" value="His_kinase_dom"/>
</dbReference>
<name>A0A0E3SCU4_9EURY</name>
<reference evidence="2 3" key="1">
    <citation type="submission" date="2014-07" db="EMBL/GenBank/DDBJ databases">
        <title>Methanogenic archaea and the global carbon cycle.</title>
        <authorList>
            <person name="Henriksen J.R."/>
            <person name="Luke J."/>
            <person name="Reinhart S."/>
            <person name="Benedict M.N."/>
            <person name="Youngblut N.D."/>
            <person name="Metcalf M.E."/>
            <person name="Whitaker R.J."/>
            <person name="Metcalf W.W."/>
        </authorList>
    </citation>
    <scope>NUCLEOTIDE SEQUENCE [LARGE SCALE GENOMIC DNA]</scope>
    <source>
        <strain evidence="2 3">HB-1</strain>
    </source>
</reference>
<accession>A0A0E3SCU4</accession>
<dbReference type="PATRIC" id="fig|1434110.4.peg.1664"/>
<sequence>MQVIFSLLDLQSEKFRDKEVLEAFRESQSRVISMSLIHEELYREGEADTLDFSAYLQNLVKNLFHTYMIKSKNICLFMNLEKNAFFDMDIAVPLGMIVNELVSNSLKHAFPGQKAGEIQIKLTGEKVTDELIDDNRKHKRKDTGYTLIVSDNGVGIPENIDLENSDTLGMQLVDILVDQLDGEIEIKRDKGTEFTIRFSNI</sequence>
<evidence type="ECO:0000259" key="1">
    <source>
        <dbReference type="PROSITE" id="PS50109"/>
    </source>
</evidence>
<dbReference type="Pfam" id="PF02518">
    <property type="entry name" value="HATPase_c"/>
    <property type="match status" value="1"/>
</dbReference>
<dbReference type="InterPro" id="IPR011495">
    <property type="entry name" value="Sig_transdc_His_kin_sub2_dim/P"/>
</dbReference>
<dbReference type="PROSITE" id="PS50109">
    <property type="entry name" value="HIS_KIN"/>
    <property type="match status" value="1"/>
</dbReference>
<dbReference type="SUPFAM" id="SSF55874">
    <property type="entry name" value="ATPase domain of HSP90 chaperone/DNA topoisomerase II/histidine kinase"/>
    <property type="match status" value="1"/>
</dbReference>
<dbReference type="AlphaFoldDB" id="A0A0E3SCU4"/>
<dbReference type="HOGENOM" id="CLU_000445_114_57_2"/>
<dbReference type="EMBL" id="CP009516">
    <property type="protein sequence ID" value="AKB77822.1"/>
    <property type="molecule type" value="Genomic_DNA"/>
</dbReference>
<dbReference type="SMART" id="SM00387">
    <property type="entry name" value="HATPase_c"/>
    <property type="match status" value="1"/>
</dbReference>
<keyword evidence="3" id="KW-1185">Reference proteome</keyword>
<dbReference type="PANTHER" id="PTHR43065:SF23">
    <property type="entry name" value="SENSOR HISTIDINE KINASE PDTAS"/>
    <property type="match status" value="1"/>
</dbReference>
<dbReference type="STRING" id="1434110.MSHOH_1339"/>
<dbReference type="Gene3D" id="3.30.565.10">
    <property type="entry name" value="Histidine kinase-like ATPase, C-terminal domain"/>
    <property type="match status" value="1"/>
</dbReference>